<dbReference type="RefSeq" id="WP_014736836.1">
    <property type="nucleotide sequence ID" value="NC_017954.1"/>
</dbReference>
<dbReference type="eggNOG" id="arCOG01952">
    <property type="taxonomic scope" value="Archaea"/>
</dbReference>
<feature type="domain" description="YrdC-like" evidence="15">
    <location>
        <begin position="14"/>
        <end position="200"/>
    </location>
</feature>
<name>I3TCU7_THEC1</name>
<dbReference type="GO" id="GO:0000049">
    <property type="term" value="F:tRNA binding"/>
    <property type="evidence" value="ECO:0007669"/>
    <property type="project" value="TreeGrafter"/>
</dbReference>
<dbReference type="Pfam" id="PF01300">
    <property type="entry name" value="Sua5_yciO_yrdC"/>
    <property type="match status" value="1"/>
</dbReference>
<evidence type="ECO:0000256" key="12">
    <source>
        <dbReference type="ARBA" id="ARBA00048366"/>
    </source>
</evidence>
<evidence type="ECO:0000256" key="3">
    <source>
        <dbReference type="ARBA" id="ARBA00012584"/>
    </source>
</evidence>
<evidence type="ECO:0000256" key="5">
    <source>
        <dbReference type="ARBA" id="ARBA00022490"/>
    </source>
</evidence>
<dbReference type="InterPro" id="IPR017945">
    <property type="entry name" value="DHBP_synth_RibB-like_a/b_dom"/>
</dbReference>
<evidence type="ECO:0000256" key="7">
    <source>
        <dbReference type="ARBA" id="ARBA00022694"/>
    </source>
</evidence>
<dbReference type="SUPFAM" id="SSF55821">
    <property type="entry name" value="YrdC/RibB"/>
    <property type="match status" value="1"/>
</dbReference>
<dbReference type="FunCoup" id="I3TCU7">
    <property type="interactions" value="56"/>
</dbReference>
<evidence type="ECO:0000313" key="17">
    <source>
        <dbReference type="Proteomes" id="UP000005270"/>
    </source>
</evidence>
<dbReference type="Gene3D" id="3.90.870.10">
    <property type="entry name" value="DHBP synthase"/>
    <property type="match status" value="1"/>
</dbReference>
<dbReference type="PANTHER" id="PTHR17490">
    <property type="entry name" value="SUA5"/>
    <property type="match status" value="1"/>
</dbReference>
<keyword evidence="5 13" id="KW-0963">Cytoplasm</keyword>
<keyword evidence="6 13" id="KW-0808">Transferase</keyword>
<dbReference type="AlphaFoldDB" id="I3TCU7"/>
<proteinExistence type="inferred from homology"/>
<evidence type="ECO:0000256" key="10">
    <source>
        <dbReference type="ARBA" id="ARBA00022840"/>
    </source>
</evidence>
<dbReference type="InterPro" id="IPR006070">
    <property type="entry name" value="Sua5-like_dom"/>
</dbReference>
<reference evidence="16 17" key="1">
    <citation type="journal article" date="2012" name="J. Bacteriol.">
        <title>Complete genome sequence of the hyperthermophilic cellulolytic Crenarchaeon 'Thermogladius cellulolyticus' 1633.</title>
        <authorList>
            <person name="Mardanov A.V."/>
            <person name="Kochetkova T.V."/>
            <person name="Beletsky A.V."/>
            <person name="Bonch-Osmolovskaya E.A."/>
            <person name="Ravin N.V."/>
            <person name="Skryabin K.G."/>
        </authorList>
    </citation>
    <scope>NUCLEOTIDE SEQUENCE [LARGE SCALE GENOMIC DNA]</scope>
    <source>
        <strain evidence="17">DSM 22663 / VKM B-2946 / 1633</strain>
    </source>
</reference>
<organism evidence="16 17">
    <name type="scientific">Thermogladius calderae (strain DSM 22663 / VKM B-2946 / 1633)</name>
    <dbReference type="NCBI Taxonomy" id="1184251"/>
    <lineage>
        <taxon>Archaea</taxon>
        <taxon>Thermoproteota</taxon>
        <taxon>Thermoprotei</taxon>
        <taxon>Desulfurococcales</taxon>
        <taxon>Desulfurococcaceae</taxon>
        <taxon>Thermogladius</taxon>
    </lineage>
</organism>
<keyword evidence="17" id="KW-1185">Reference proteome</keyword>
<dbReference type="GO" id="GO:0005524">
    <property type="term" value="F:ATP binding"/>
    <property type="evidence" value="ECO:0007669"/>
    <property type="project" value="UniProtKB-UniRule"/>
</dbReference>
<dbReference type="NCBIfam" id="TIGR00057">
    <property type="entry name" value="L-threonylcarbamoyladenylate synthase"/>
    <property type="match status" value="1"/>
</dbReference>
<dbReference type="Pfam" id="PF03481">
    <property type="entry name" value="Sua5_C"/>
    <property type="match status" value="1"/>
</dbReference>
<dbReference type="FunFam" id="3.90.870.10:FF:000008">
    <property type="entry name" value="Threonylcarbamoyl-AMP synthase"/>
    <property type="match status" value="1"/>
</dbReference>
<dbReference type="GO" id="GO:0003725">
    <property type="term" value="F:double-stranded RNA binding"/>
    <property type="evidence" value="ECO:0007669"/>
    <property type="project" value="UniProtKB-UniRule"/>
</dbReference>
<feature type="binding site" evidence="14">
    <location>
        <position position="63"/>
    </location>
    <ligand>
        <name>ATP</name>
        <dbReference type="ChEBI" id="CHEBI:30616"/>
    </ligand>
</feature>
<dbReference type="GO" id="GO:0005737">
    <property type="term" value="C:cytoplasm"/>
    <property type="evidence" value="ECO:0007669"/>
    <property type="project" value="UniProtKB-SubCell"/>
</dbReference>
<comment type="catalytic activity">
    <reaction evidence="12 13">
        <text>L-threonine + hydrogencarbonate + ATP = L-threonylcarbamoyladenylate + diphosphate + H2O</text>
        <dbReference type="Rhea" id="RHEA:36407"/>
        <dbReference type="ChEBI" id="CHEBI:15377"/>
        <dbReference type="ChEBI" id="CHEBI:17544"/>
        <dbReference type="ChEBI" id="CHEBI:30616"/>
        <dbReference type="ChEBI" id="CHEBI:33019"/>
        <dbReference type="ChEBI" id="CHEBI:57926"/>
        <dbReference type="ChEBI" id="CHEBI:73682"/>
        <dbReference type="EC" id="2.7.7.87"/>
    </reaction>
</comment>
<dbReference type="PIRSF" id="PIRSF004930">
    <property type="entry name" value="Tln_factor_SUA5"/>
    <property type="match status" value="1"/>
</dbReference>
<accession>I3TCU7</accession>
<feature type="binding site" evidence="14">
    <location>
        <position position="144"/>
    </location>
    <ligand>
        <name>ATP</name>
        <dbReference type="ChEBI" id="CHEBI:30616"/>
    </ligand>
</feature>
<feature type="binding site" evidence="14">
    <location>
        <position position="142"/>
    </location>
    <ligand>
        <name>L-threonine</name>
        <dbReference type="ChEBI" id="CHEBI:57926"/>
    </ligand>
</feature>
<comment type="function">
    <text evidence="13">Required for the formation of a threonylcarbamoyl group on adenosine at position 37 (t(6)A37) in tRNAs that read codons beginning with adenine.</text>
</comment>
<dbReference type="PANTHER" id="PTHR17490:SF16">
    <property type="entry name" value="THREONYLCARBAMOYL-AMP SYNTHASE"/>
    <property type="match status" value="1"/>
</dbReference>
<evidence type="ECO:0000313" key="16">
    <source>
        <dbReference type="EMBL" id="AFK50585.1"/>
    </source>
</evidence>
<feature type="binding site" evidence="14">
    <location>
        <position position="36"/>
    </location>
    <ligand>
        <name>L-threonine</name>
        <dbReference type="ChEBI" id="CHEBI:57926"/>
    </ligand>
</feature>
<feature type="binding site" evidence="14">
    <location>
        <position position="68"/>
    </location>
    <ligand>
        <name>L-threonine</name>
        <dbReference type="ChEBI" id="CHEBI:57926"/>
    </ligand>
</feature>
<dbReference type="GO" id="GO:0006450">
    <property type="term" value="P:regulation of translational fidelity"/>
    <property type="evidence" value="ECO:0007669"/>
    <property type="project" value="TreeGrafter"/>
</dbReference>
<dbReference type="Gene3D" id="3.40.50.11030">
    <property type="entry name" value="Threonylcarbamoyl-AMP synthase, C-terminal domain"/>
    <property type="match status" value="1"/>
</dbReference>
<evidence type="ECO:0000256" key="1">
    <source>
        <dbReference type="ARBA" id="ARBA00004496"/>
    </source>
</evidence>
<dbReference type="EMBL" id="CP003531">
    <property type="protein sequence ID" value="AFK50585.1"/>
    <property type="molecule type" value="Genomic_DNA"/>
</dbReference>
<feature type="binding site" evidence="14">
    <location>
        <position position="59"/>
    </location>
    <ligand>
        <name>ATP</name>
        <dbReference type="ChEBI" id="CHEBI:30616"/>
    </ligand>
</feature>
<dbReference type="PROSITE" id="PS51163">
    <property type="entry name" value="YRDC"/>
    <property type="match status" value="1"/>
</dbReference>
<dbReference type="OrthoDB" id="39992at2157"/>
<feature type="binding site" evidence="14">
    <location>
        <position position="182"/>
    </location>
    <ligand>
        <name>L-threonine</name>
        <dbReference type="ChEBI" id="CHEBI:57926"/>
    </ligand>
</feature>
<dbReference type="InterPro" id="IPR010923">
    <property type="entry name" value="T(6)A37_SUA5"/>
</dbReference>
<feature type="binding site" evidence="14">
    <location>
        <position position="238"/>
    </location>
    <ligand>
        <name>ATP</name>
        <dbReference type="ChEBI" id="CHEBI:30616"/>
    </ligand>
</feature>
<feature type="binding site" evidence="14">
    <location>
        <position position="196"/>
    </location>
    <ligand>
        <name>ATP</name>
        <dbReference type="ChEBI" id="CHEBI:30616"/>
    </ligand>
</feature>
<dbReference type="Proteomes" id="UP000005270">
    <property type="component" value="Chromosome"/>
</dbReference>
<dbReference type="InterPro" id="IPR005145">
    <property type="entry name" value="Sua5_C"/>
</dbReference>
<evidence type="ECO:0000256" key="2">
    <source>
        <dbReference type="ARBA" id="ARBA00007663"/>
    </source>
</evidence>
<sequence>MTIVARVDPLNPDEAVIERAADVIRRGGLVAFPTETVYGLGANAYNKSSVLRIFEVKQRPADNPLIIHVDSLDMLHEVARDIPEEAYKLMSKFWPGPLTLILPKTERVPYEATGGLDTVAVRMPAHPVALRLISRSGVPIAAPSANLSGRPSPTRGEHVVEDLYSKVEMIIDAGETLYGVESTIVNLLVKPPVLLRPGAYPVEEIEKVLGVRVHVPGFARGLSEAEIALAPGMRYRHYAPETPLLLVETGRYDEEGLTRLTRKVVELAREFGEGRVCVLASQETLARYSGLGVEVLNLGSRSNLYEVAHNLFSALRKIDELGCRVAIAEGFPEQGLGLTIMNRLRKASSRRFFT</sequence>
<evidence type="ECO:0000256" key="4">
    <source>
        <dbReference type="ARBA" id="ARBA00015492"/>
    </source>
</evidence>
<evidence type="ECO:0000256" key="11">
    <source>
        <dbReference type="ARBA" id="ARBA00029774"/>
    </source>
</evidence>
<feature type="binding site" evidence="14">
    <location>
        <position position="122"/>
    </location>
    <ligand>
        <name>L-threonine</name>
        <dbReference type="ChEBI" id="CHEBI:57926"/>
    </ligand>
</feature>
<evidence type="ECO:0000256" key="14">
    <source>
        <dbReference type="PIRSR" id="PIRSR004930-1"/>
    </source>
</evidence>
<evidence type="ECO:0000259" key="15">
    <source>
        <dbReference type="PROSITE" id="PS51163"/>
    </source>
</evidence>
<dbReference type="GO" id="GO:0061710">
    <property type="term" value="F:L-threonylcarbamoyladenylate synthase"/>
    <property type="evidence" value="ECO:0007669"/>
    <property type="project" value="UniProtKB-EC"/>
</dbReference>
<keyword evidence="10 13" id="KW-0067">ATP-binding</keyword>
<gene>
    <name evidence="16" type="ordered locus">TCELL_0160</name>
</gene>
<dbReference type="HOGENOM" id="CLU_031397_0_0_2"/>
<dbReference type="GO" id="GO:0008033">
    <property type="term" value="P:tRNA processing"/>
    <property type="evidence" value="ECO:0007669"/>
    <property type="project" value="UniProtKB-KW"/>
</dbReference>
<feature type="binding site" evidence="14">
    <location>
        <position position="118"/>
    </location>
    <ligand>
        <name>ATP</name>
        <dbReference type="ChEBI" id="CHEBI:30616"/>
    </ligand>
</feature>
<dbReference type="InParanoid" id="I3TCU7"/>
<evidence type="ECO:0000256" key="8">
    <source>
        <dbReference type="ARBA" id="ARBA00022695"/>
    </source>
</evidence>
<dbReference type="InterPro" id="IPR038385">
    <property type="entry name" value="Sua5/YwlC_C"/>
</dbReference>
<keyword evidence="8 13" id="KW-0548">Nucleotidyltransferase</keyword>
<keyword evidence="9 13" id="KW-0547">Nucleotide-binding</keyword>
<dbReference type="InterPro" id="IPR050156">
    <property type="entry name" value="TC-AMP_synthase_SUA5"/>
</dbReference>
<dbReference type="GeneID" id="13012439"/>
<dbReference type="EC" id="2.7.7.87" evidence="3 13"/>
<comment type="subcellular location">
    <subcellularLocation>
        <location evidence="1 13">Cytoplasm</location>
    </subcellularLocation>
</comment>
<dbReference type="STRING" id="1184251.TCELL_0160"/>
<evidence type="ECO:0000256" key="9">
    <source>
        <dbReference type="ARBA" id="ARBA00022741"/>
    </source>
</evidence>
<dbReference type="KEGG" id="thg:TCELL_0160"/>
<protein>
    <recommendedName>
        <fullName evidence="4 13">Threonylcarbamoyl-AMP synthase</fullName>
        <shortName evidence="13">TC-AMP synthase</shortName>
        <ecNumber evidence="3 13">2.7.7.87</ecNumber>
    </recommendedName>
    <alternativeName>
        <fullName evidence="11 13">L-threonylcarbamoyladenylate synthase</fullName>
    </alternativeName>
</protein>
<feature type="binding site" evidence="14">
    <location>
        <position position="152"/>
    </location>
    <ligand>
        <name>ATP</name>
        <dbReference type="ChEBI" id="CHEBI:30616"/>
    </ligand>
</feature>
<comment type="similarity">
    <text evidence="2 13">Belongs to the SUA5 family.</text>
</comment>
<evidence type="ECO:0000256" key="13">
    <source>
        <dbReference type="PIRNR" id="PIRNR004930"/>
    </source>
</evidence>
<keyword evidence="7 13" id="KW-0819">tRNA processing</keyword>
<evidence type="ECO:0000256" key="6">
    <source>
        <dbReference type="ARBA" id="ARBA00022679"/>
    </source>
</evidence>